<dbReference type="PROSITE" id="PS50234">
    <property type="entry name" value="VWFA"/>
    <property type="match status" value="1"/>
</dbReference>
<dbReference type="SUPFAM" id="SSF53300">
    <property type="entry name" value="vWA-like"/>
    <property type="match status" value="1"/>
</dbReference>
<keyword evidence="1" id="KW-0812">Transmembrane</keyword>
<gene>
    <name evidence="3" type="ORF">AU467_30610</name>
</gene>
<name>A0A101KP69_RHILI</name>
<dbReference type="Gene3D" id="3.40.50.410">
    <property type="entry name" value="von Willebrand factor, type A domain"/>
    <property type="match status" value="1"/>
</dbReference>
<dbReference type="AlphaFoldDB" id="A0A101KP69"/>
<accession>A0A101KP69</accession>
<dbReference type="EMBL" id="LPWA01000138">
    <property type="protein sequence ID" value="KUM24376.1"/>
    <property type="molecule type" value="Genomic_DNA"/>
</dbReference>
<evidence type="ECO:0000313" key="4">
    <source>
        <dbReference type="Proteomes" id="UP000053176"/>
    </source>
</evidence>
<dbReference type="OrthoDB" id="7522752at2"/>
<dbReference type="InterPro" id="IPR036465">
    <property type="entry name" value="vWFA_dom_sf"/>
</dbReference>
<protein>
    <recommendedName>
        <fullName evidence="2">VWFA domain-containing protein</fullName>
    </recommendedName>
</protein>
<evidence type="ECO:0000259" key="2">
    <source>
        <dbReference type="PROSITE" id="PS50234"/>
    </source>
</evidence>
<dbReference type="InterPro" id="IPR002035">
    <property type="entry name" value="VWF_A"/>
</dbReference>
<keyword evidence="1" id="KW-0472">Membrane</keyword>
<dbReference type="Proteomes" id="UP000053176">
    <property type="component" value="Unassembled WGS sequence"/>
</dbReference>
<feature type="domain" description="VWFA" evidence="2">
    <location>
        <begin position="156"/>
        <end position="466"/>
    </location>
</feature>
<evidence type="ECO:0000313" key="3">
    <source>
        <dbReference type="EMBL" id="KUM24376.1"/>
    </source>
</evidence>
<feature type="transmembrane region" description="Helical" evidence="1">
    <location>
        <begin position="27"/>
        <end position="46"/>
    </location>
</feature>
<keyword evidence="1" id="KW-1133">Transmembrane helix</keyword>
<evidence type="ECO:0000256" key="1">
    <source>
        <dbReference type="SAM" id="Phobius"/>
    </source>
</evidence>
<organism evidence="3 4">
    <name type="scientific">Rhizobium loti</name>
    <name type="common">Mesorhizobium loti</name>
    <dbReference type="NCBI Taxonomy" id="381"/>
    <lineage>
        <taxon>Bacteria</taxon>
        <taxon>Pseudomonadati</taxon>
        <taxon>Pseudomonadota</taxon>
        <taxon>Alphaproteobacteria</taxon>
        <taxon>Hyphomicrobiales</taxon>
        <taxon>Phyllobacteriaceae</taxon>
        <taxon>Mesorhizobium</taxon>
    </lineage>
</organism>
<dbReference type="InterPro" id="IPR028087">
    <property type="entry name" value="Tad_N"/>
</dbReference>
<comment type="caution">
    <text evidence="3">The sequence shown here is derived from an EMBL/GenBank/DDBJ whole genome shotgun (WGS) entry which is preliminary data.</text>
</comment>
<reference evidence="3 4" key="1">
    <citation type="submission" date="2015-12" db="EMBL/GenBank/DDBJ databases">
        <title>Draft genome sequence of Mesorhizobium sp. UFLA 01-765, a multitolerant efficient symbiont and plant-growth promoting strain isolated from Zn-mining soil using Leucaena leucocephala as a trap plant.</title>
        <authorList>
            <person name="Rangel W.M."/>
            <person name="Thijs S."/>
            <person name="Longatti S.M."/>
            <person name="Moreira F.M."/>
            <person name="Weyens N."/>
            <person name="Vangronsveld J."/>
            <person name="Van Hamme J.D."/>
            <person name="Bottos E.M."/>
            <person name="Rineau F."/>
        </authorList>
    </citation>
    <scope>NUCLEOTIDE SEQUENCE [LARGE SCALE GENOMIC DNA]</scope>
    <source>
        <strain evidence="3 4">UFLA 01-765</strain>
    </source>
</reference>
<proteinExistence type="predicted"/>
<sequence length="477" mass="50943">MRQFKALVRGGLVRGVDGFARDRGGNFAVLFGAAASVLALGVGFAVNISQLYNARSSLQSVVDAAVTSTARDLTLGVIKEADANASVQAFLDANSTAGILQANQIVLDTLTIDRTAKTVQADVHANIGLYFPLFSMGNMQRVTTSTTALYSDKKVEVAMMLDITGSMAPNRRAKTNKIGDLQAAASQTVRDLLGQNRDPSDPRIRVAIVPYAEAVNTGGLAGTVFVETEDGPKVPPPIDAPLSVSLTTAPDKCATERKDKGGYADFSSDGPYALRRDNKGKTYQAKVNRDYRMRVCPSAALIPLTADEDKLLDTIGHFSAAGVTAGGIAAQWGYYMLSPSWRSAIADARLGAGPANFDQKKVAKIAILMTDGQFNTAFARGHGAAVWQDQGETSRANAEAICENMKRDGIEIFTIGFDLNDPSMTTTERDQAKSVLEDCSTDDTSSLKHYYEAATGAELSDAFGEITRNIEKLTINR</sequence>
<dbReference type="Pfam" id="PF13400">
    <property type="entry name" value="Tad"/>
    <property type="match status" value="1"/>
</dbReference>